<evidence type="ECO:0000313" key="1">
    <source>
        <dbReference type="EMBL" id="TPE53221.1"/>
    </source>
</evidence>
<evidence type="ECO:0000313" key="2">
    <source>
        <dbReference type="Proteomes" id="UP000319255"/>
    </source>
</evidence>
<dbReference type="Proteomes" id="UP000319255">
    <property type="component" value="Unassembled WGS sequence"/>
</dbReference>
<dbReference type="InterPro" id="IPR009061">
    <property type="entry name" value="DNA-bd_dom_put_sf"/>
</dbReference>
<proteinExistence type="predicted"/>
<name>A0A501X0I1_9RHOB</name>
<dbReference type="EMBL" id="VFRP01000002">
    <property type="protein sequence ID" value="TPE53221.1"/>
    <property type="molecule type" value="Genomic_DNA"/>
</dbReference>
<protein>
    <submittedName>
        <fullName evidence="1">Helix-turn-helix domain-containing protein</fullName>
    </submittedName>
</protein>
<comment type="caution">
    <text evidence="1">The sequence shown here is derived from an EMBL/GenBank/DDBJ whole genome shotgun (WGS) entry which is preliminary data.</text>
</comment>
<dbReference type="AlphaFoldDB" id="A0A501X0I1"/>
<sequence length="119" mass="12893">MTTDPAASRHRLARQLLDRITSDTAMLRALLLHTSREAPPDPAAEIEAEMRERAADLGIVIDAAGRVALPDAARLAGCSARTLTRWRESGDLPAAIMNRRPRFGLADLARKLAGEPDIS</sequence>
<dbReference type="SUPFAM" id="SSF46955">
    <property type="entry name" value="Putative DNA-binding domain"/>
    <property type="match status" value="1"/>
</dbReference>
<organism evidence="1 2">
    <name type="scientific">Amaricoccus solimangrovi</name>
    <dbReference type="NCBI Taxonomy" id="2589815"/>
    <lineage>
        <taxon>Bacteria</taxon>
        <taxon>Pseudomonadati</taxon>
        <taxon>Pseudomonadota</taxon>
        <taxon>Alphaproteobacteria</taxon>
        <taxon>Rhodobacterales</taxon>
        <taxon>Paracoccaceae</taxon>
        <taxon>Amaricoccus</taxon>
    </lineage>
</organism>
<keyword evidence="2" id="KW-1185">Reference proteome</keyword>
<accession>A0A501X0I1</accession>
<dbReference type="RefSeq" id="WP_140452843.1">
    <property type="nucleotide sequence ID" value="NZ_VFRP01000002.1"/>
</dbReference>
<gene>
    <name evidence="1" type="ORF">FJM51_04165</name>
</gene>
<reference evidence="1 2" key="1">
    <citation type="submission" date="2019-06" db="EMBL/GenBank/DDBJ databases">
        <title>A novel bacterium of genus Amaricoccus, isolated from marine sediment.</title>
        <authorList>
            <person name="Huang H."/>
            <person name="Mo K."/>
            <person name="Hu Y."/>
        </authorList>
    </citation>
    <scope>NUCLEOTIDE SEQUENCE [LARGE SCALE GENOMIC DNA]</scope>
    <source>
        <strain evidence="1 2">HB172011</strain>
    </source>
</reference>